<name>A0A9P6WFL9_9ASCO</name>
<dbReference type="AlphaFoldDB" id="A0A9P6WFL9"/>
<dbReference type="Proteomes" id="UP000697127">
    <property type="component" value="Unassembled WGS sequence"/>
</dbReference>
<evidence type="ECO:0000256" key="2">
    <source>
        <dbReference type="ARBA" id="ARBA00023242"/>
    </source>
</evidence>
<dbReference type="PANTHER" id="PTHR40621">
    <property type="entry name" value="TRANSCRIPTION FACTOR KAPC-RELATED"/>
    <property type="match status" value="1"/>
</dbReference>
<proteinExistence type="predicted"/>
<feature type="region of interest" description="Disordered" evidence="3">
    <location>
        <begin position="1"/>
        <end position="39"/>
    </location>
</feature>
<evidence type="ECO:0000313" key="6">
    <source>
        <dbReference type="Proteomes" id="UP000697127"/>
    </source>
</evidence>
<keyword evidence="2" id="KW-0539">Nucleus</keyword>
<feature type="non-terminal residue" evidence="5">
    <location>
        <position position="103"/>
    </location>
</feature>
<dbReference type="InterPro" id="IPR018287">
    <property type="entry name" value="Hap4_TF_heteromerisation"/>
</dbReference>
<dbReference type="CDD" id="cd14688">
    <property type="entry name" value="bZIP_YAP"/>
    <property type="match status" value="1"/>
</dbReference>
<dbReference type="Gene3D" id="1.20.5.170">
    <property type="match status" value="1"/>
</dbReference>
<accession>A0A9P6WFL9</accession>
<feature type="non-terminal residue" evidence="5">
    <location>
        <position position="1"/>
    </location>
</feature>
<evidence type="ECO:0000256" key="3">
    <source>
        <dbReference type="SAM" id="MobiDB-lite"/>
    </source>
</evidence>
<dbReference type="GO" id="GO:0001228">
    <property type="term" value="F:DNA-binding transcription activator activity, RNA polymerase II-specific"/>
    <property type="evidence" value="ECO:0007669"/>
    <property type="project" value="TreeGrafter"/>
</dbReference>
<dbReference type="PROSITE" id="PS00036">
    <property type="entry name" value="BZIP_BASIC"/>
    <property type="match status" value="1"/>
</dbReference>
<dbReference type="PANTHER" id="PTHR40621:SF7">
    <property type="entry name" value="BZIP DOMAIN-CONTAINING PROTEIN"/>
    <property type="match status" value="1"/>
</dbReference>
<protein>
    <recommendedName>
        <fullName evidence="4">BZIP domain-containing protein</fullName>
    </recommendedName>
</protein>
<comment type="subcellular location">
    <subcellularLocation>
        <location evidence="1">Nucleus</location>
    </subcellularLocation>
</comment>
<dbReference type="GO" id="GO:0090575">
    <property type="term" value="C:RNA polymerase II transcription regulator complex"/>
    <property type="evidence" value="ECO:0007669"/>
    <property type="project" value="TreeGrafter"/>
</dbReference>
<dbReference type="InterPro" id="IPR004827">
    <property type="entry name" value="bZIP"/>
</dbReference>
<evidence type="ECO:0000259" key="4">
    <source>
        <dbReference type="PROSITE" id="PS00036"/>
    </source>
</evidence>
<feature type="compositionally biased region" description="Low complexity" evidence="3">
    <location>
        <begin position="1"/>
        <end position="37"/>
    </location>
</feature>
<dbReference type="EMBL" id="PUHW01001012">
    <property type="protein sequence ID" value="KAG0680342.1"/>
    <property type="molecule type" value="Genomic_DNA"/>
</dbReference>
<dbReference type="InterPro" id="IPR050936">
    <property type="entry name" value="AP-1-like"/>
</dbReference>
<feature type="domain" description="BZIP" evidence="4">
    <location>
        <begin position="69"/>
        <end position="84"/>
    </location>
</feature>
<dbReference type="GO" id="GO:0000976">
    <property type="term" value="F:transcription cis-regulatory region binding"/>
    <property type="evidence" value="ECO:0007669"/>
    <property type="project" value="InterPro"/>
</dbReference>
<keyword evidence="6" id="KW-1185">Reference proteome</keyword>
<feature type="region of interest" description="Disordered" evidence="3">
    <location>
        <begin position="51"/>
        <end position="84"/>
    </location>
</feature>
<evidence type="ECO:0000256" key="1">
    <source>
        <dbReference type="ARBA" id="ARBA00004123"/>
    </source>
</evidence>
<sequence>PMSSSTTSTFNQQNNISSSTRSSTFSMNINSNLNSNSKPITKIVMSKEWVLPPRPKPGRKPCDDIPSSKRKAQNRAAQRAFRERRANRVSELEEKIMEMERDR</sequence>
<dbReference type="InterPro" id="IPR046347">
    <property type="entry name" value="bZIP_sf"/>
</dbReference>
<evidence type="ECO:0000313" key="5">
    <source>
        <dbReference type="EMBL" id="KAG0680342.1"/>
    </source>
</evidence>
<dbReference type="SUPFAM" id="SSF57959">
    <property type="entry name" value="Leucine zipper domain"/>
    <property type="match status" value="1"/>
</dbReference>
<organism evidence="5 6">
    <name type="scientific">Pichia californica</name>
    <dbReference type="NCBI Taxonomy" id="460514"/>
    <lineage>
        <taxon>Eukaryota</taxon>
        <taxon>Fungi</taxon>
        <taxon>Dikarya</taxon>
        <taxon>Ascomycota</taxon>
        <taxon>Saccharomycotina</taxon>
        <taxon>Pichiomycetes</taxon>
        <taxon>Pichiales</taxon>
        <taxon>Pichiaceae</taxon>
        <taxon>Pichia</taxon>
    </lineage>
</organism>
<comment type="caution">
    <text evidence="5">The sequence shown here is derived from an EMBL/GenBank/DDBJ whole genome shotgun (WGS) entry which is preliminary data.</text>
</comment>
<dbReference type="Pfam" id="PF10297">
    <property type="entry name" value="Hap4_Hap_bind"/>
    <property type="match status" value="1"/>
</dbReference>
<reference evidence="5" key="1">
    <citation type="submission" date="2020-11" db="EMBL/GenBank/DDBJ databases">
        <title>Kefir isolates.</title>
        <authorList>
            <person name="Marcisauskas S."/>
            <person name="Kim Y."/>
            <person name="Blasche S."/>
        </authorList>
    </citation>
    <scope>NUCLEOTIDE SEQUENCE</scope>
    <source>
        <strain evidence="5">Olga-1</strain>
    </source>
</reference>
<gene>
    <name evidence="5" type="ORF">C6P40_000140</name>
</gene>